<evidence type="ECO:0000313" key="2">
    <source>
        <dbReference type="Proteomes" id="UP000001640"/>
    </source>
</evidence>
<gene>
    <name evidence="1" type="primary">NCAS0H01920</name>
    <name evidence="1" type="ordered locus">NCAS_0H01920</name>
</gene>
<dbReference type="FunCoup" id="G0VJ24">
    <property type="interactions" value="58"/>
</dbReference>
<accession>G0VJ24</accession>
<dbReference type="GO" id="GO:0031314">
    <property type="term" value="C:extrinsic component of mitochondrial inner membrane"/>
    <property type="evidence" value="ECO:0007669"/>
    <property type="project" value="EnsemblFungi"/>
</dbReference>
<evidence type="ECO:0000313" key="1">
    <source>
        <dbReference type="EMBL" id="CCC71502.1"/>
    </source>
</evidence>
<dbReference type="eggNOG" id="KOG2961">
    <property type="taxonomic scope" value="Eukaryota"/>
</dbReference>
<proteinExistence type="predicted"/>
<dbReference type="InterPro" id="IPR010021">
    <property type="entry name" value="PGPP1/Gep4"/>
</dbReference>
<sequence>MNISATLNVFKLFYNPKLCLPQLTIPTFQNLPIPINTSIKAIVVDKDNCISFPHDDKIWPAYEKHWEELKKRYPDNAILIVSNSAGSSDDLDYKQAKLLEDRTGVSVLRHSTKKPGCKDEILQYFYKNKIVEAPNEIAVVGDRLFTDIMMANMMGSYGVWIKNGVKPSRSIFCRLEKSLYNFLKPDQ</sequence>
<dbReference type="AlphaFoldDB" id="G0VJ24"/>
<dbReference type="PANTHER" id="PTHR19288:SF25">
    <property type="entry name" value="PHOSPHATIDYLGLYCEROPHOSPHATASE GEP4, MITOCHONDRIAL"/>
    <property type="match status" value="1"/>
</dbReference>
<dbReference type="RefSeq" id="XP_003677850.1">
    <property type="nucleotide sequence ID" value="XM_003677802.1"/>
</dbReference>
<dbReference type="InterPro" id="IPR023214">
    <property type="entry name" value="HAD_sf"/>
</dbReference>
<dbReference type="InterPro" id="IPR027706">
    <property type="entry name" value="PGP_Pase"/>
</dbReference>
<dbReference type="Pfam" id="PF09419">
    <property type="entry name" value="PGP_phosphatase"/>
    <property type="match status" value="1"/>
</dbReference>
<protein>
    <recommendedName>
        <fullName evidence="3">Phosphatidylglycerophosphatase GEP4, mitochondrial</fullName>
    </recommendedName>
</protein>
<dbReference type="GO" id="GO:0008962">
    <property type="term" value="F:phosphatidylglycerophosphatase activity"/>
    <property type="evidence" value="ECO:0007669"/>
    <property type="project" value="EnsemblFungi"/>
</dbReference>
<dbReference type="InParanoid" id="G0VJ24"/>
<dbReference type="GO" id="GO:0032049">
    <property type="term" value="P:cardiolipin biosynthetic process"/>
    <property type="evidence" value="ECO:0007669"/>
    <property type="project" value="EnsemblFungi"/>
</dbReference>
<dbReference type="Gene3D" id="3.40.50.1000">
    <property type="entry name" value="HAD superfamily/HAD-like"/>
    <property type="match status" value="1"/>
</dbReference>
<dbReference type="FunFam" id="3.40.50.1000:FF:000165">
    <property type="entry name" value="HAD superfamily phosphatase"/>
    <property type="match status" value="1"/>
</dbReference>
<name>G0VJ24_NAUCA</name>
<dbReference type="SUPFAM" id="SSF56784">
    <property type="entry name" value="HAD-like"/>
    <property type="match status" value="1"/>
</dbReference>
<evidence type="ECO:0008006" key="3">
    <source>
        <dbReference type="Google" id="ProtNLM"/>
    </source>
</evidence>
<dbReference type="EMBL" id="HE576759">
    <property type="protein sequence ID" value="CCC71502.1"/>
    <property type="molecule type" value="Genomic_DNA"/>
</dbReference>
<dbReference type="KEGG" id="ncs:NCAS_0H01920"/>
<dbReference type="GeneID" id="96905180"/>
<reference key="2">
    <citation type="submission" date="2011-08" db="EMBL/GenBank/DDBJ databases">
        <title>Genome sequence of Naumovozyma castellii.</title>
        <authorList>
            <person name="Gordon J.L."/>
            <person name="Armisen D."/>
            <person name="Proux-Wera E."/>
            <person name="OhEigeartaigh S.S."/>
            <person name="Byrne K.P."/>
            <person name="Wolfe K.H."/>
        </authorList>
    </citation>
    <scope>NUCLEOTIDE SEQUENCE</scope>
    <source>
        <strain>Type strain:CBS 4309</strain>
    </source>
</reference>
<dbReference type="NCBIfam" id="TIGR01668">
    <property type="entry name" value="YqeG_hyp_ppase"/>
    <property type="match status" value="1"/>
</dbReference>
<dbReference type="PANTHER" id="PTHR19288">
    <property type="entry name" value="4-NITROPHENYLPHOSPHATASE-RELATED"/>
    <property type="match status" value="1"/>
</dbReference>
<dbReference type="STRING" id="1064592.G0VJ24"/>
<reference evidence="1 2" key="1">
    <citation type="journal article" date="2011" name="Proc. Natl. Acad. Sci. U.S.A.">
        <title>Evolutionary erosion of yeast sex chromosomes by mating-type switching accidents.</title>
        <authorList>
            <person name="Gordon J.L."/>
            <person name="Armisen D."/>
            <person name="Proux-Wera E."/>
            <person name="Oheigeartaigh S.S."/>
            <person name="Byrne K.P."/>
            <person name="Wolfe K.H."/>
        </authorList>
    </citation>
    <scope>NUCLEOTIDE SEQUENCE [LARGE SCALE GENOMIC DNA]</scope>
    <source>
        <strain evidence="2">ATCC 76901 / BCRC 22586 / CBS 4309 / NBRC 1992 / NRRL Y-12630</strain>
    </source>
</reference>
<dbReference type="OMA" id="MLMANMM"/>
<keyword evidence="2" id="KW-1185">Reference proteome</keyword>
<dbReference type="HOGENOM" id="CLU_056221_3_2_1"/>
<organism evidence="1 2">
    <name type="scientific">Naumovozyma castellii</name>
    <name type="common">Yeast</name>
    <name type="synonym">Saccharomyces castellii</name>
    <dbReference type="NCBI Taxonomy" id="27288"/>
    <lineage>
        <taxon>Eukaryota</taxon>
        <taxon>Fungi</taxon>
        <taxon>Dikarya</taxon>
        <taxon>Ascomycota</taxon>
        <taxon>Saccharomycotina</taxon>
        <taxon>Saccharomycetes</taxon>
        <taxon>Saccharomycetales</taxon>
        <taxon>Saccharomycetaceae</taxon>
        <taxon>Naumovozyma</taxon>
    </lineage>
</organism>
<dbReference type="GO" id="GO:0005759">
    <property type="term" value="C:mitochondrial matrix"/>
    <property type="evidence" value="ECO:0007669"/>
    <property type="project" value="EnsemblFungi"/>
</dbReference>
<dbReference type="Proteomes" id="UP000001640">
    <property type="component" value="Chromosome 8"/>
</dbReference>
<dbReference type="InterPro" id="IPR036412">
    <property type="entry name" value="HAD-like_sf"/>
</dbReference>
<dbReference type="OrthoDB" id="198652at2759"/>